<proteinExistence type="predicted"/>
<evidence type="ECO:0000313" key="2">
    <source>
        <dbReference type="Proteomes" id="UP001203338"/>
    </source>
</evidence>
<evidence type="ECO:0000313" key="1">
    <source>
        <dbReference type="EMBL" id="MCL6270467.1"/>
    </source>
</evidence>
<dbReference type="InterPro" id="IPR027961">
    <property type="entry name" value="DUF4442"/>
</dbReference>
<dbReference type="EMBL" id="JAMFLX010000013">
    <property type="protein sequence ID" value="MCL6270467.1"/>
    <property type="molecule type" value="Genomic_DNA"/>
</dbReference>
<reference evidence="1 2" key="1">
    <citation type="submission" date="2022-05" db="EMBL/GenBank/DDBJ databases">
        <authorList>
            <person name="Park J.-S."/>
        </authorList>
    </citation>
    <scope>NUCLEOTIDE SEQUENCE [LARGE SCALE GENOMIC DNA]</scope>
    <source>
        <strain evidence="1 2">2012CJ34-2</strain>
    </source>
</reference>
<comment type="caution">
    <text evidence="1">The sequence shown here is derived from an EMBL/GenBank/DDBJ whole genome shotgun (WGS) entry which is preliminary data.</text>
</comment>
<dbReference type="CDD" id="cd03443">
    <property type="entry name" value="PaaI_thioesterase"/>
    <property type="match status" value="1"/>
</dbReference>
<name>A0ABT0PGG8_9GAMM</name>
<organism evidence="1 2">
    <name type="scientific">Parendozoicomonas callyspongiae</name>
    <dbReference type="NCBI Taxonomy" id="2942213"/>
    <lineage>
        <taxon>Bacteria</taxon>
        <taxon>Pseudomonadati</taxon>
        <taxon>Pseudomonadota</taxon>
        <taxon>Gammaproteobacteria</taxon>
        <taxon>Oceanospirillales</taxon>
        <taxon>Endozoicomonadaceae</taxon>
        <taxon>Parendozoicomonas</taxon>
    </lineage>
</organism>
<accession>A0ABT0PGG8</accession>
<gene>
    <name evidence="1" type="ORF">M3P05_11095</name>
</gene>
<dbReference type="Gene3D" id="3.10.129.10">
    <property type="entry name" value="Hotdog Thioesterase"/>
    <property type="match status" value="1"/>
</dbReference>
<dbReference type="RefSeq" id="WP_249699689.1">
    <property type="nucleotide sequence ID" value="NZ_JAMFLX010000013.1"/>
</dbReference>
<sequence>MNISEDVLRTMAEEKIAFVKRSGLKLLEARSGYVKCLMPMTGNENHMGTMYAGALYTLAEIPGGVIAFASFGVGKYVPLLKSSTIKFLKPAKGDITYGVSLGEQEVLRVIEEAKEKGKSDFVLEGELKDSSGIVVAVYTGVYQIRAM</sequence>
<dbReference type="InterPro" id="IPR029069">
    <property type="entry name" value="HotDog_dom_sf"/>
</dbReference>
<dbReference type="SUPFAM" id="SSF54637">
    <property type="entry name" value="Thioesterase/thiol ester dehydrase-isomerase"/>
    <property type="match status" value="1"/>
</dbReference>
<dbReference type="Proteomes" id="UP001203338">
    <property type="component" value="Unassembled WGS sequence"/>
</dbReference>
<dbReference type="Pfam" id="PF14539">
    <property type="entry name" value="DUF4442"/>
    <property type="match status" value="1"/>
</dbReference>
<keyword evidence="2" id="KW-1185">Reference proteome</keyword>
<protein>
    <submittedName>
        <fullName evidence="1">DUF4442 domain-containing protein</fullName>
    </submittedName>
</protein>